<proteinExistence type="predicted"/>
<evidence type="ECO:0008006" key="4">
    <source>
        <dbReference type="Google" id="ProtNLM"/>
    </source>
</evidence>
<evidence type="ECO:0000256" key="1">
    <source>
        <dbReference type="SAM" id="SignalP"/>
    </source>
</evidence>
<comment type="caution">
    <text evidence="2">The sequence shown here is derived from an EMBL/GenBank/DDBJ whole genome shotgun (WGS) entry which is preliminary data.</text>
</comment>
<feature type="chain" id="PRO_5025666576" description="Immunoglobulin V-set domain-containing protein" evidence="1">
    <location>
        <begin position="20"/>
        <end position="100"/>
    </location>
</feature>
<organism evidence="2 3">
    <name type="scientific">Perca fluviatilis</name>
    <name type="common">European perch</name>
    <dbReference type="NCBI Taxonomy" id="8168"/>
    <lineage>
        <taxon>Eukaryota</taxon>
        <taxon>Metazoa</taxon>
        <taxon>Chordata</taxon>
        <taxon>Craniata</taxon>
        <taxon>Vertebrata</taxon>
        <taxon>Euteleostomi</taxon>
        <taxon>Actinopterygii</taxon>
        <taxon>Neopterygii</taxon>
        <taxon>Teleostei</taxon>
        <taxon>Neoteleostei</taxon>
        <taxon>Acanthomorphata</taxon>
        <taxon>Eupercaria</taxon>
        <taxon>Perciformes</taxon>
        <taxon>Percoidei</taxon>
        <taxon>Percidae</taxon>
        <taxon>Percinae</taxon>
        <taxon>Perca</taxon>
    </lineage>
</organism>
<evidence type="ECO:0000313" key="2">
    <source>
        <dbReference type="EMBL" id="KAF1379355.1"/>
    </source>
</evidence>
<accession>A0A6A5EKA9</accession>
<keyword evidence="1" id="KW-0732">Signal</keyword>
<dbReference type="AlphaFoldDB" id="A0A6A5EKA9"/>
<sequence length="100" mass="10871">MMDKLSVLLTALCLPSLNGKALESIPSISVLKKPEEAISLSCRGTGFDFSLNFLTVCYKDLISCCQLQQKKRSSHQITFNSNHVLCSSAAAAGCWILCEV</sequence>
<feature type="signal peptide" evidence="1">
    <location>
        <begin position="1"/>
        <end position="19"/>
    </location>
</feature>
<dbReference type="Proteomes" id="UP000465112">
    <property type="component" value="Chromosome 15"/>
</dbReference>
<name>A0A6A5EKA9_PERFL</name>
<dbReference type="EMBL" id="VHII01000015">
    <property type="protein sequence ID" value="KAF1379355.1"/>
    <property type="molecule type" value="Genomic_DNA"/>
</dbReference>
<evidence type="ECO:0000313" key="3">
    <source>
        <dbReference type="Proteomes" id="UP000465112"/>
    </source>
</evidence>
<protein>
    <recommendedName>
        <fullName evidence="4">Immunoglobulin V-set domain-containing protein</fullName>
    </recommendedName>
</protein>
<reference evidence="2 3" key="1">
    <citation type="submission" date="2019-06" db="EMBL/GenBank/DDBJ databases">
        <title>A chromosome-scale genome assembly of the European perch, Perca fluviatilis.</title>
        <authorList>
            <person name="Roques C."/>
            <person name="Zahm M."/>
            <person name="Cabau C."/>
            <person name="Klopp C."/>
            <person name="Bouchez O."/>
            <person name="Donnadieu C."/>
            <person name="Kuhl H."/>
            <person name="Gislard M."/>
            <person name="Guendouz S."/>
            <person name="Journot L."/>
            <person name="Haffray P."/>
            <person name="Bestin A."/>
            <person name="Morvezen R."/>
            <person name="Feron R."/>
            <person name="Wen M."/>
            <person name="Jouanno E."/>
            <person name="Herpin A."/>
            <person name="Schartl M."/>
            <person name="Postlethwait J."/>
            <person name="Schaerlinger B."/>
            <person name="Chardard D."/>
            <person name="Lecocq T."/>
            <person name="Poncet C."/>
            <person name="Jaffrelo L."/>
            <person name="Lampietro C."/>
            <person name="Guiguen Y."/>
        </authorList>
    </citation>
    <scope>NUCLEOTIDE SEQUENCE [LARGE SCALE GENOMIC DNA]</scope>
    <source>
        <tissue evidence="2">Blood</tissue>
    </source>
</reference>
<gene>
    <name evidence="2" type="ORF">PFLUV_G00175210</name>
</gene>
<keyword evidence="3" id="KW-1185">Reference proteome</keyword>